<dbReference type="PANTHER" id="PTHR11439:SF450">
    <property type="entry name" value="REVERSE TRANSCRIPTASE TY1_COPIA-TYPE DOMAIN-CONTAINING PROTEIN"/>
    <property type="match status" value="1"/>
</dbReference>
<reference evidence="2 3" key="1">
    <citation type="submission" date="2019-05" db="EMBL/GenBank/DDBJ databases">
        <title>Mikania micrantha, genome provides insights into the molecular mechanism of rapid growth.</title>
        <authorList>
            <person name="Liu B."/>
        </authorList>
    </citation>
    <scope>NUCLEOTIDE SEQUENCE [LARGE SCALE GENOMIC DNA]</scope>
    <source>
        <strain evidence="2">NLD-2019</strain>
        <tissue evidence="2">Leaf</tissue>
    </source>
</reference>
<comment type="caution">
    <text evidence="2">The sequence shown here is derived from an EMBL/GenBank/DDBJ whole genome shotgun (WGS) entry which is preliminary data.</text>
</comment>
<dbReference type="SUPFAM" id="SSF56672">
    <property type="entry name" value="DNA/RNA polymerases"/>
    <property type="match status" value="1"/>
</dbReference>
<name>A0A5N6P0V2_9ASTR</name>
<dbReference type="CDD" id="cd09272">
    <property type="entry name" value="RNase_HI_RT_Ty1"/>
    <property type="match status" value="1"/>
</dbReference>
<dbReference type="InterPro" id="IPR043502">
    <property type="entry name" value="DNA/RNA_pol_sf"/>
</dbReference>
<dbReference type="Proteomes" id="UP000326396">
    <property type="component" value="Linkage Group LG15"/>
</dbReference>
<dbReference type="PANTHER" id="PTHR11439">
    <property type="entry name" value="GAG-POL-RELATED RETROTRANSPOSON"/>
    <property type="match status" value="1"/>
</dbReference>
<evidence type="ECO:0000259" key="1">
    <source>
        <dbReference type="Pfam" id="PF07727"/>
    </source>
</evidence>
<dbReference type="Pfam" id="PF07727">
    <property type="entry name" value="RVT_2"/>
    <property type="match status" value="1"/>
</dbReference>
<protein>
    <recommendedName>
        <fullName evidence="1">Reverse transcriptase Ty1/copia-type domain-containing protein</fullName>
    </recommendedName>
</protein>
<evidence type="ECO:0000313" key="2">
    <source>
        <dbReference type="EMBL" id="KAD5802447.1"/>
    </source>
</evidence>
<organism evidence="2 3">
    <name type="scientific">Mikania micrantha</name>
    <name type="common">bitter vine</name>
    <dbReference type="NCBI Taxonomy" id="192012"/>
    <lineage>
        <taxon>Eukaryota</taxon>
        <taxon>Viridiplantae</taxon>
        <taxon>Streptophyta</taxon>
        <taxon>Embryophyta</taxon>
        <taxon>Tracheophyta</taxon>
        <taxon>Spermatophyta</taxon>
        <taxon>Magnoliopsida</taxon>
        <taxon>eudicotyledons</taxon>
        <taxon>Gunneridae</taxon>
        <taxon>Pentapetalae</taxon>
        <taxon>asterids</taxon>
        <taxon>campanulids</taxon>
        <taxon>Asterales</taxon>
        <taxon>Asteraceae</taxon>
        <taxon>Asteroideae</taxon>
        <taxon>Heliantheae alliance</taxon>
        <taxon>Eupatorieae</taxon>
        <taxon>Mikania</taxon>
    </lineage>
</organism>
<dbReference type="EMBL" id="SZYD01000007">
    <property type="protein sequence ID" value="KAD5802447.1"/>
    <property type="molecule type" value="Genomic_DNA"/>
</dbReference>
<dbReference type="AlphaFoldDB" id="A0A5N6P0V2"/>
<evidence type="ECO:0000313" key="3">
    <source>
        <dbReference type="Proteomes" id="UP000326396"/>
    </source>
</evidence>
<dbReference type="InterPro" id="IPR013103">
    <property type="entry name" value="RVT_2"/>
</dbReference>
<keyword evidence="3" id="KW-1185">Reference proteome</keyword>
<proteinExistence type="predicted"/>
<dbReference type="OrthoDB" id="2020015at2759"/>
<feature type="domain" description="Reverse transcriptase Ty1/copia-type" evidence="1">
    <location>
        <begin position="177"/>
        <end position="301"/>
    </location>
</feature>
<gene>
    <name evidence="2" type="ORF">E3N88_13807</name>
</gene>
<accession>A0A5N6P0V2</accession>
<sequence>MENFLRLKEYWSVIKTRLRPEQQSRGEGNEESKETVEFQANVIAYQNLIIQSMYDKQLDSTLLHLYDDVIQQESSGAGDTKCQGLMVQVKMQPVQVKIGNRERPIDDWSGDRTPEIEGSTISSSGLWTSTVTQDIVVESDKQSPVVKPGTLRLLLSLATTSNWSLRQLDINNAFLQAIYGLRQASRAWYNELKSYLLSINFKPTISDPSLFVQTSTSSPIYLLVYVNDIILTGPNPHIVQSLITSLAHRFSLKDLGSLSYFLGVEVIHHTHGLILSQTKYISDLLHKANMSDCKPATTPMSTTVSLISPGDTPLSSSTTYRAIVGSLQYLALTRSDVAFSVNRLSQLMHKPTDAHWVALKRLLRYLQGKIHHGLLIKRNSPLQIHAFTAVDWGGDKSTYRSTSGYIVYLGSNPFSWNSKRQPTLARSSTEAEFRTVASTITELQWFISLMLELGYCSIVTPTIYCDNLRATHYSANPVFHSRMKHLALDFHFVCEKVQDGTIRVTHISGDDQLADVLRGAQIGFFLEPVPVPIGSSSGQQSQYPVPVPGSGFGRVHVEPVSVFPVPVSV</sequence>